<keyword evidence="1" id="KW-0812">Transmembrane</keyword>
<organism evidence="2 3">
    <name type="scientific">Gossypium schwendimanii</name>
    <name type="common">Cotton</name>
    <dbReference type="NCBI Taxonomy" id="34291"/>
    <lineage>
        <taxon>Eukaryota</taxon>
        <taxon>Viridiplantae</taxon>
        <taxon>Streptophyta</taxon>
        <taxon>Embryophyta</taxon>
        <taxon>Tracheophyta</taxon>
        <taxon>Spermatophyta</taxon>
        <taxon>Magnoliopsida</taxon>
        <taxon>eudicotyledons</taxon>
        <taxon>Gunneridae</taxon>
        <taxon>Pentapetalae</taxon>
        <taxon>rosids</taxon>
        <taxon>malvids</taxon>
        <taxon>Malvales</taxon>
        <taxon>Malvaceae</taxon>
        <taxon>Malvoideae</taxon>
        <taxon>Gossypium</taxon>
    </lineage>
</organism>
<comment type="caution">
    <text evidence="2">The sequence shown here is derived from an EMBL/GenBank/DDBJ whole genome shotgun (WGS) entry which is preliminary data.</text>
</comment>
<feature type="transmembrane region" description="Helical" evidence="1">
    <location>
        <begin position="14"/>
        <end position="33"/>
    </location>
</feature>
<evidence type="ECO:0000313" key="2">
    <source>
        <dbReference type="EMBL" id="MBA0879358.1"/>
    </source>
</evidence>
<protein>
    <submittedName>
        <fullName evidence="2">Uncharacterized protein</fullName>
    </submittedName>
</protein>
<proteinExistence type="predicted"/>
<keyword evidence="1" id="KW-0472">Membrane</keyword>
<name>A0A7J9N800_GOSSC</name>
<dbReference type="AlphaFoldDB" id="A0A7J9N800"/>
<evidence type="ECO:0000313" key="3">
    <source>
        <dbReference type="Proteomes" id="UP000593576"/>
    </source>
</evidence>
<accession>A0A7J9N800</accession>
<keyword evidence="1" id="KW-1133">Transmembrane helix</keyword>
<dbReference type="Proteomes" id="UP000593576">
    <property type="component" value="Unassembled WGS sequence"/>
</dbReference>
<dbReference type="OrthoDB" id="1020431at2759"/>
<gene>
    <name evidence="2" type="ORF">Goshw_013123</name>
</gene>
<sequence length="39" mass="4409">MQERVDSLDVHSSYSHGFIVTFGRLIGFCIGFSPKIINH</sequence>
<evidence type="ECO:0000256" key="1">
    <source>
        <dbReference type="SAM" id="Phobius"/>
    </source>
</evidence>
<reference evidence="2 3" key="1">
    <citation type="journal article" date="2019" name="Genome Biol. Evol.">
        <title>Insights into the evolution of the New World diploid cottons (Gossypium, subgenus Houzingenia) based on genome sequencing.</title>
        <authorList>
            <person name="Grover C.E."/>
            <person name="Arick M.A. 2nd"/>
            <person name="Thrash A."/>
            <person name="Conover J.L."/>
            <person name="Sanders W.S."/>
            <person name="Peterson D.G."/>
            <person name="Frelichowski J.E."/>
            <person name="Scheffler J.A."/>
            <person name="Scheffler B.E."/>
            <person name="Wendel J.F."/>
        </authorList>
    </citation>
    <scope>NUCLEOTIDE SEQUENCE [LARGE SCALE GENOMIC DNA]</scope>
    <source>
        <strain evidence="2">1</strain>
        <tissue evidence="2">Leaf</tissue>
    </source>
</reference>
<keyword evidence="3" id="KW-1185">Reference proteome</keyword>
<dbReference type="EMBL" id="JABFAF010275022">
    <property type="protein sequence ID" value="MBA0879358.1"/>
    <property type="molecule type" value="Genomic_DNA"/>
</dbReference>